<dbReference type="GO" id="GO:0000981">
    <property type="term" value="F:DNA-binding transcription factor activity, RNA polymerase II-specific"/>
    <property type="evidence" value="ECO:0007669"/>
    <property type="project" value="TreeGrafter"/>
</dbReference>
<dbReference type="InterPro" id="IPR013860">
    <property type="entry name" value="AreA_GATA"/>
</dbReference>
<feature type="region of interest" description="Disordered" evidence="9">
    <location>
        <begin position="901"/>
        <end position="1008"/>
    </location>
</feature>
<dbReference type="GO" id="GO:0008270">
    <property type="term" value="F:zinc ion binding"/>
    <property type="evidence" value="ECO:0007669"/>
    <property type="project" value="UniProtKB-KW"/>
</dbReference>
<feature type="compositionally biased region" description="Polar residues" evidence="9">
    <location>
        <begin position="1124"/>
        <end position="1135"/>
    </location>
</feature>
<dbReference type="Pfam" id="PF08550">
    <property type="entry name" value="GATA_AreA"/>
    <property type="match status" value="1"/>
</dbReference>
<feature type="region of interest" description="Disordered" evidence="9">
    <location>
        <begin position="1055"/>
        <end position="1147"/>
    </location>
</feature>
<evidence type="ECO:0000313" key="12">
    <source>
        <dbReference type="Proteomes" id="UP000054217"/>
    </source>
</evidence>
<dbReference type="InterPro" id="IPR000679">
    <property type="entry name" value="Znf_GATA"/>
</dbReference>
<dbReference type="SMART" id="SM00401">
    <property type="entry name" value="ZnF_GATA"/>
    <property type="match status" value="1"/>
</dbReference>
<name>A0A0C3PMI1_PISTI</name>
<evidence type="ECO:0000256" key="3">
    <source>
        <dbReference type="ARBA" id="ARBA00022771"/>
    </source>
</evidence>
<feature type="compositionally biased region" description="Polar residues" evidence="9">
    <location>
        <begin position="356"/>
        <end position="374"/>
    </location>
</feature>
<dbReference type="GO" id="GO:0005634">
    <property type="term" value="C:nucleus"/>
    <property type="evidence" value="ECO:0007669"/>
    <property type="project" value="UniProtKB-SubCell"/>
</dbReference>
<dbReference type="CDD" id="cd00202">
    <property type="entry name" value="ZnF_GATA"/>
    <property type="match status" value="1"/>
</dbReference>
<feature type="compositionally biased region" description="Low complexity" evidence="9">
    <location>
        <begin position="1075"/>
        <end position="1091"/>
    </location>
</feature>
<feature type="compositionally biased region" description="Low complexity" evidence="9">
    <location>
        <begin position="35"/>
        <end position="52"/>
    </location>
</feature>
<proteinExistence type="predicted"/>
<keyword evidence="5" id="KW-0805">Transcription regulation</keyword>
<feature type="compositionally biased region" description="Basic and acidic residues" evidence="9">
    <location>
        <begin position="376"/>
        <end position="386"/>
    </location>
</feature>
<feature type="compositionally biased region" description="Polar residues" evidence="9">
    <location>
        <begin position="938"/>
        <end position="947"/>
    </location>
</feature>
<evidence type="ECO:0000256" key="4">
    <source>
        <dbReference type="ARBA" id="ARBA00022833"/>
    </source>
</evidence>
<keyword evidence="4" id="KW-0862">Zinc</keyword>
<evidence type="ECO:0000313" key="11">
    <source>
        <dbReference type="EMBL" id="KIO10026.1"/>
    </source>
</evidence>
<feature type="compositionally biased region" description="Polar residues" evidence="9">
    <location>
        <begin position="1"/>
        <end position="12"/>
    </location>
</feature>
<keyword evidence="7" id="KW-0539">Nucleus</keyword>
<keyword evidence="2" id="KW-0479">Metal-binding</keyword>
<feature type="compositionally biased region" description="Polar residues" evidence="9">
    <location>
        <begin position="303"/>
        <end position="315"/>
    </location>
</feature>
<dbReference type="InterPro" id="IPR013088">
    <property type="entry name" value="Znf_NHR/GATA"/>
</dbReference>
<keyword evidence="12" id="KW-1185">Reference proteome</keyword>
<dbReference type="InParanoid" id="A0A0C3PMI1"/>
<feature type="region of interest" description="Disordered" evidence="9">
    <location>
        <begin position="1"/>
        <end position="65"/>
    </location>
</feature>
<feature type="region of interest" description="Disordered" evidence="9">
    <location>
        <begin position="120"/>
        <end position="179"/>
    </location>
</feature>
<feature type="region of interest" description="Disordered" evidence="9">
    <location>
        <begin position="303"/>
        <end position="328"/>
    </location>
</feature>
<dbReference type="GO" id="GO:0000122">
    <property type="term" value="P:negative regulation of transcription by RNA polymerase II"/>
    <property type="evidence" value="ECO:0007669"/>
    <property type="project" value="TreeGrafter"/>
</dbReference>
<dbReference type="PROSITE" id="PS00344">
    <property type="entry name" value="GATA_ZN_FINGER_1"/>
    <property type="match status" value="1"/>
</dbReference>
<accession>A0A0C3PMI1</accession>
<evidence type="ECO:0000256" key="6">
    <source>
        <dbReference type="ARBA" id="ARBA00023163"/>
    </source>
</evidence>
<keyword evidence="6" id="KW-0804">Transcription</keyword>
<feature type="region of interest" description="Disordered" evidence="9">
    <location>
        <begin position="694"/>
        <end position="713"/>
    </location>
</feature>
<feature type="compositionally biased region" description="Polar residues" evidence="9">
    <location>
        <begin position="127"/>
        <end position="171"/>
    </location>
</feature>
<gene>
    <name evidence="11" type="ORF">M404DRAFT_996008</name>
</gene>
<dbReference type="GO" id="GO:0000978">
    <property type="term" value="F:RNA polymerase II cis-regulatory region sequence-specific DNA binding"/>
    <property type="evidence" value="ECO:0007669"/>
    <property type="project" value="TreeGrafter"/>
</dbReference>
<dbReference type="PROSITE" id="PS50114">
    <property type="entry name" value="GATA_ZN_FINGER_2"/>
    <property type="match status" value="1"/>
</dbReference>
<feature type="region of interest" description="Disordered" evidence="9">
    <location>
        <begin position="731"/>
        <end position="750"/>
    </location>
</feature>
<feature type="domain" description="GATA-type" evidence="10">
    <location>
        <begin position="1001"/>
        <end position="1054"/>
    </location>
</feature>
<evidence type="ECO:0000256" key="8">
    <source>
        <dbReference type="PROSITE-ProRule" id="PRU00094"/>
    </source>
</evidence>
<dbReference type="AlphaFoldDB" id="A0A0C3PMI1"/>
<dbReference type="PANTHER" id="PTHR10071:SF281">
    <property type="entry name" value="BOX A-BINDING FACTOR-RELATED"/>
    <property type="match status" value="1"/>
</dbReference>
<dbReference type="Gene3D" id="3.30.50.10">
    <property type="entry name" value="Erythroid Transcription Factor GATA-1, subunit A"/>
    <property type="match status" value="1"/>
</dbReference>
<feature type="compositionally biased region" description="Polar residues" evidence="9">
    <location>
        <begin position="457"/>
        <end position="467"/>
    </location>
</feature>
<reference evidence="11 12" key="1">
    <citation type="submission" date="2014-04" db="EMBL/GenBank/DDBJ databases">
        <authorList>
            <consortium name="DOE Joint Genome Institute"/>
            <person name="Kuo A."/>
            <person name="Kohler A."/>
            <person name="Costa M.D."/>
            <person name="Nagy L.G."/>
            <person name="Floudas D."/>
            <person name="Copeland A."/>
            <person name="Barry K.W."/>
            <person name="Cichocki N."/>
            <person name="Veneault-Fourrey C."/>
            <person name="LaButti K."/>
            <person name="Lindquist E.A."/>
            <person name="Lipzen A."/>
            <person name="Lundell T."/>
            <person name="Morin E."/>
            <person name="Murat C."/>
            <person name="Sun H."/>
            <person name="Tunlid A."/>
            <person name="Henrissat B."/>
            <person name="Grigoriev I.V."/>
            <person name="Hibbett D.S."/>
            <person name="Martin F."/>
            <person name="Nordberg H.P."/>
            <person name="Cantor M.N."/>
            <person name="Hua S.X."/>
        </authorList>
    </citation>
    <scope>NUCLEOTIDE SEQUENCE [LARGE SCALE GENOMIC DNA]</scope>
    <source>
        <strain evidence="11 12">Marx 270</strain>
    </source>
</reference>
<evidence type="ECO:0000256" key="5">
    <source>
        <dbReference type="ARBA" id="ARBA00023015"/>
    </source>
</evidence>
<dbReference type="EMBL" id="KN831953">
    <property type="protein sequence ID" value="KIO10026.1"/>
    <property type="molecule type" value="Genomic_DNA"/>
</dbReference>
<feature type="region of interest" description="Disordered" evidence="9">
    <location>
        <begin position="191"/>
        <end position="218"/>
    </location>
</feature>
<protein>
    <recommendedName>
        <fullName evidence="10">GATA-type domain-containing protein</fullName>
    </recommendedName>
</protein>
<dbReference type="InterPro" id="IPR039355">
    <property type="entry name" value="Transcription_factor_GATA"/>
</dbReference>
<feature type="region of interest" description="Disordered" evidence="9">
    <location>
        <begin position="450"/>
        <end position="479"/>
    </location>
</feature>
<evidence type="ECO:0000256" key="7">
    <source>
        <dbReference type="ARBA" id="ARBA00023242"/>
    </source>
</evidence>
<feature type="region of interest" description="Disordered" evidence="9">
    <location>
        <begin position="352"/>
        <end position="387"/>
    </location>
</feature>
<dbReference type="GO" id="GO:0045944">
    <property type="term" value="P:positive regulation of transcription by RNA polymerase II"/>
    <property type="evidence" value="ECO:0007669"/>
    <property type="project" value="TreeGrafter"/>
</dbReference>
<dbReference type="Pfam" id="PF00320">
    <property type="entry name" value="GATA"/>
    <property type="match status" value="1"/>
</dbReference>
<evidence type="ECO:0000256" key="9">
    <source>
        <dbReference type="SAM" id="MobiDB-lite"/>
    </source>
</evidence>
<keyword evidence="3 8" id="KW-0863">Zinc-finger</keyword>
<organism evidence="11 12">
    <name type="scientific">Pisolithus tinctorius Marx 270</name>
    <dbReference type="NCBI Taxonomy" id="870435"/>
    <lineage>
        <taxon>Eukaryota</taxon>
        <taxon>Fungi</taxon>
        <taxon>Dikarya</taxon>
        <taxon>Basidiomycota</taxon>
        <taxon>Agaricomycotina</taxon>
        <taxon>Agaricomycetes</taxon>
        <taxon>Agaricomycetidae</taxon>
        <taxon>Boletales</taxon>
        <taxon>Sclerodermatineae</taxon>
        <taxon>Pisolithaceae</taxon>
        <taxon>Pisolithus</taxon>
    </lineage>
</organism>
<comment type="subcellular location">
    <subcellularLocation>
        <location evidence="1">Nucleus</location>
    </subcellularLocation>
</comment>
<dbReference type="SUPFAM" id="SSF57716">
    <property type="entry name" value="Glucocorticoid receptor-like (DNA-binding domain)"/>
    <property type="match status" value="1"/>
</dbReference>
<feature type="compositionally biased region" description="Low complexity" evidence="9">
    <location>
        <begin position="974"/>
        <end position="991"/>
    </location>
</feature>
<dbReference type="FunFam" id="3.30.50.10:FF:000007">
    <property type="entry name" value="Nitrogen regulatory AreA, N-terminal"/>
    <property type="match status" value="1"/>
</dbReference>
<evidence type="ECO:0000256" key="2">
    <source>
        <dbReference type="ARBA" id="ARBA00022723"/>
    </source>
</evidence>
<reference evidence="12" key="2">
    <citation type="submission" date="2015-01" db="EMBL/GenBank/DDBJ databases">
        <title>Evolutionary Origins and Diversification of the Mycorrhizal Mutualists.</title>
        <authorList>
            <consortium name="DOE Joint Genome Institute"/>
            <consortium name="Mycorrhizal Genomics Consortium"/>
            <person name="Kohler A."/>
            <person name="Kuo A."/>
            <person name="Nagy L.G."/>
            <person name="Floudas D."/>
            <person name="Copeland A."/>
            <person name="Barry K.W."/>
            <person name="Cichocki N."/>
            <person name="Veneault-Fourrey C."/>
            <person name="LaButti K."/>
            <person name="Lindquist E.A."/>
            <person name="Lipzen A."/>
            <person name="Lundell T."/>
            <person name="Morin E."/>
            <person name="Murat C."/>
            <person name="Riley R."/>
            <person name="Ohm R."/>
            <person name="Sun H."/>
            <person name="Tunlid A."/>
            <person name="Henrissat B."/>
            <person name="Grigoriev I.V."/>
            <person name="Hibbett D.S."/>
            <person name="Martin F."/>
        </authorList>
    </citation>
    <scope>NUCLEOTIDE SEQUENCE [LARGE SCALE GENOMIC DNA]</scope>
    <source>
        <strain evidence="12">Marx 270</strain>
    </source>
</reference>
<dbReference type="PANTHER" id="PTHR10071">
    <property type="entry name" value="TRANSCRIPTION FACTOR GATA FAMILY MEMBER"/>
    <property type="match status" value="1"/>
</dbReference>
<dbReference type="Proteomes" id="UP000054217">
    <property type="component" value="Unassembled WGS sequence"/>
</dbReference>
<feature type="compositionally biased region" description="Polar residues" evidence="9">
    <location>
        <begin position="901"/>
        <end position="924"/>
    </location>
</feature>
<evidence type="ECO:0000256" key="1">
    <source>
        <dbReference type="ARBA" id="ARBA00004123"/>
    </source>
</evidence>
<dbReference type="OrthoDB" id="2157641at2759"/>
<sequence>MGLLSATASSYHQDPLATRARPPGERPSIDTSFHPSYSSEPSPNSSSIQSSPNWQNLSDPHHTVVNPSFATHMLHQALPHHLAPDTSDHHSPMQSVPNTDWPNLFSAPLNPAFFASLASQGAIPEGPNNNHDAQHHLASQSRPQPIKTQQRNQHNGQTHPAWSNGTTTFPSPSHHLPRPSILRTQASTAGPLIDKSTSSPHDVLVSPAQPQHGRLSRLPKIADSRRVMTSDSHLTNVNQNRSTNGLAPDMHPDLLSISNYTGCNIPIERSNVGVLPSLWMSPQSTTPSSPWSYSPLTQLTIPQNGITHQDSSPHSAQKPLPPSAKSSLALDTKQPIFSDIFSDDLFIPTTKDAGPSSYTSPRLSGSPDLQSASLEHSGEKPEELAKQDPLAAQVWKMYTRTKAHLPHAQRMENITWRMMALALKKKKDEEEEANQNDVVAERKVRIKDEVTTPPTPTSMAEPSSSNIGGEERGRSIAKGKGKVRVVGFDGTNQDGTEDDDAVPMDWRAVSRSRSRISMDWRPQSRSRSRPGYGYDQGVMSVQFDGQFPFPPMGPGTSTNSHETQQGYARRVSGDMKGLAGSPSIPIPSTSALPAHRHPSSSLHSALSAVHEGTVEHVSVPYGSPSRQNACNHQMSHSLSVLNTPAFQPSSLPPFGLHGLSKLPTEDQSAKPRVFPKHVRKTSFDHTVEKEGFFIGPSGRHQVNGKPLSPDSLLGQKRPAEAVLAESLLRADPSDIDGTNPRLPQPRDADQYVNSGSFPSTTFNFSYPPFDGMFDLSAQGSSVAHNEFSHMLHASDSGRSSDLPFPDSASHSLAGPTYTSSVGSPHGINEGLSAAAAANAAMTERYAQPNSANFSCDEGGLEYHILGLPFASLDASVGLAQGPYTHVDPTQILPVDHTGETILQSYHPSPSSDWGNGIPTSSTASPEPYTAPSPPSVDGANSRSQNRKIASMKRMVQDIQRKKSASGATVNAVADSRSSTSTPDPTTEGSSSAVKGSSEDGEQPPTSCTNCQTTNTPLWRRDPEGQPLCNACGLFYKLHGVVRPLSLKTDVIKKRNRASGAPNGNARKGNAGLPKLAASTRPRASTTSTLPSGLTAPRGAPGSSNRPGVAPTPTGTLALKRQRRTSTGLPGLSSTPFARKGTEPNVQT</sequence>
<evidence type="ECO:0000259" key="10">
    <source>
        <dbReference type="PROSITE" id="PS50114"/>
    </source>
</evidence>
<dbReference type="PRINTS" id="PR00619">
    <property type="entry name" value="GATAZNFINGER"/>
</dbReference>
<dbReference type="HOGENOM" id="CLU_006725_0_0_1"/>
<dbReference type="STRING" id="870435.A0A0C3PMI1"/>